<sequence>MKGFIGYRIATTNTNTKHHFTQPENLPAIKSLLAAQSHDWPDSTILRNNGFNVFETTLLDQIYQNVGRSIYDYTLRGVLETYSDLSNVKGKTST</sequence>
<name>A0ABT5FG29_9GAMM</name>
<comment type="caution">
    <text evidence="1">The sequence shown here is derived from an EMBL/GenBank/DDBJ whole genome shotgun (WGS) entry which is preliminary data.</text>
</comment>
<evidence type="ECO:0000313" key="2">
    <source>
        <dbReference type="Proteomes" id="UP001528411"/>
    </source>
</evidence>
<organism evidence="1 2">
    <name type="scientific">Psychrosphaera algicola</name>
    <dbReference type="NCBI Taxonomy" id="3023714"/>
    <lineage>
        <taxon>Bacteria</taxon>
        <taxon>Pseudomonadati</taxon>
        <taxon>Pseudomonadota</taxon>
        <taxon>Gammaproteobacteria</taxon>
        <taxon>Alteromonadales</taxon>
        <taxon>Pseudoalteromonadaceae</taxon>
        <taxon>Psychrosphaera</taxon>
    </lineage>
</organism>
<dbReference type="EMBL" id="JAQOMS010000002">
    <property type="protein sequence ID" value="MDC2890291.1"/>
    <property type="molecule type" value="Genomic_DNA"/>
</dbReference>
<dbReference type="Proteomes" id="UP001528411">
    <property type="component" value="Unassembled WGS sequence"/>
</dbReference>
<protein>
    <submittedName>
        <fullName evidence="1">Uncharacterized protein</fullName>
    </submittedName>
</protein>
<dbReference type="RefSeq" id="WP_272181520.1">
    <property type="nucleotide sequence ID" value="NZ_JAQOMS010000002.1"/>
</dbReference>
<accession>A0ABT5FG29</accession>
<keyword evidence="2" id="KW-1185">Reference proteome</keyword>
<gene>
    <name evidence="1" type="ORF">PN838_17940</name>
</gene>
<reference evidence="1 2" key="1">
    <citation type="submission" date="2023-01" db="EMBL/GenBank/DDBJ databases">
        <title>Psychrosphaera sp. nov., isolated from marine algae.</title>
        <authorList>
            <person name="Bayburt H."/>
            <person name="Choi B.J."/>
            <person name="Kim J.M."/>
            <person name="Choi D.G."/>
            <person name="Jeon C.O."/>
        </authorList>
    </citation>
    <scope>NUCLEOTIDE SEQUENCE [LARGE SCALE GENOMIC DNA]</scope>
    <source>
        <strain evidence="1 2">G1-22</strain>
    </source>
</reference>
<evidence type="ECO:0000313" key="1">
    <source>
        <dbReference type="EMBL" id="MDC2890291.1"/>
    </source>
</evidence>
<proteinExistence type="predicted"/>